<keyword evidence="1 3" id="KW-0378">Hydrolase</keyword>
<dbReference type="Pfam" id="PF02129">
    <property type="entry name" value="Peptidase_S15"/>
    <property type="match status" value="1"/>
</dbReference>
<dbReference type="Gene3D" id="3.40.50.1820">
    <property type="entry name" value="alpha/beta hydrolase"/>
    <property type="match status" value="1"/>
</dbReference>
<protein>
    <submittedName>
        <fullName evidence="3">CocE/NonD family hydrolase</fullName>
    </submittedName>
</protein>
<sequence>MSIYGSSFDFYKSGILEGVVQFEKDGVRFDSKGLEPFPVYFEQLNIGSFEKVNFSGDTVTLTTEERYEKYQVLATNVAGKEQEGIVWTLMNQKLPVDIVTVNKEIVAFLFHGREDSMILVKSGFETFTPLMLWEDSLLSEVEHGVNHLGRHDVPMRDGIHLATDIWLPNNLSTGEKVPTILIRTPYGRLSEVFGGPHMYRYVKRGFALVVQDTRGREDSEGEWIPMASEIQDGDDTLNWIASQAWSDGKVGMIGGSYGGFVQWAAAASGNPHLKAIISLVTAGTAFVDIPRKGGTLMSGTLAWAFMMADRRMNIEAMNRYDWDELLAHRPIKDIPQKALGEDVPFLTKWFEHEDNDSFWSQSDFTLHGDKINVPSLYVSGWYDDDGMGTTQAWELNQKNQRENQRLVLGPWYHNANSTRQIHDVQFGKNAIRYDLDILYQKWFDRFLKGIHNGVEKEGTVQYYVVGSNEWKQSNQWPPADIDYREFYVSSEGNANEGTGQGVLSFEMVNQEKVDSYQFNPQNAAPYLIDVSENECSVPEIYNEVELRDDVLVYTSAPLEEDVEIAGDVYAVLYASSSARDTDWVVRLTDVDENGNSVRLSDGIIRARYRHSFESPELLEPSRVEKYDIRMTKIANTFKKGHRIRVAITSGAVNLAFPNQNTGNKPGEDTEFVVATQKVFHNKDYPTHVKLPVVKA</sequence>
<dbReference type="EMBL" id="JBHUHQ010000015">
    <property type="protein sequence ID" value="MFD2044754.1"/>
    <property type="molecule type" value="Genomic_DNA"/>
</dbReference>
<dbReference type="Gene3D" id="2.60.120.260">
    <property type="entry name" value="Galactose-binding domain-like"/>
    <property type="match status" value="1"/>
</dbReference>
<accession>A0ABW4VYP5</accession>
<comment type="caution">
    <text evidence="3">The sequence shown here is derived from an EMBL/GenBank/DDBJ whole genome shotgun (WGS) entry which is preliminary data.</text>
</comment>
<evidence type="ECO:0000313" key="4">
    <source>
        <dbReference type="Proteomes" id="UP001597383"/>
    </source>
</evidence>
<dbReference type="InterPro" id="IPR029058">
    <property type="entry name" value="AB_hydrolase_fold"/>
</dbReference>
<reference evidence="4" key="1">
    <citation type="journal article" date="2019" name="Int. J. Syst. Evol. Microbiol.">
        <title>The Global Catalogue of Microorganisms (GCM) 10K type strain sequencing project: providing services to taxonomists for standard genome sequencing and annotation.</title>
        <authorList>
            <consortium name="The Broad Institute Genomics Platform"/>
            <consortium name="The Broad Institute Genome Sequencing Center for Infectious Disease"/>
            <person name="Wu L."/>
            <person name="Ma J."/>
        </authorList>
    </citation>
    <scope>NUCLEOTIDE SEQUENCE [LARGE SCALE GENOMIC DNA]</scope>
    <source>
        <strain evidence="4">R28</strain>
    </source>
</reference>
<proteinExistence type="predicted"/>
<evidence type="ECO:0000259" key="2">
    <source>
        <dbReference type="SMART" id="SM00939"/>
    </source>
</evidence>
<dbReference type="InterPro" id="IPR013736">
    <property type="entry name" value="Xaa-Pro_dipept_C"/>
</dbReference>
<organism evidence="3 4">
    <name type="scientific">Ornithinibacillus salinisoli</name>
    <dbReference type="NCBI Taxonomy" id="1848459"/>
    <lineage>
        <taxon>Bacteria</taxon>
        <taxon>Bacillati</taxon>
        <taxon>Bacillota</taxon>
        <taxon>Bacilli</taxon>
        <taxon>Bacillales</taxon>
        <taxon>Bacillaceae</taxon>
        <taxon>Ornithinibacillus</taxon>
    </lineage>
</organism>
<dbReference type="InterPro" id="IPR008979">
    <property type="entry name" value="Galactose-bd-like_sf"/>
</dbReference>
<dbReference type="Gene3D" id="1.10.3020.10">
    <property type="entry name" value="alpha-amino acid ester hydrolase ( Helical cap domain)"/>
    <property type="match status" value="1"/>
</dbReference>
<evidence type="ECO:0000313" key="3">
    <source>
        <dbReference type="EMBL" id="MFD2044754.1"/>
    </source>
</evidence>
<dbReference type="SMART" id="SM00939">
    <property type="entry name" value="PepX_C"/>
    <property type="match status" value="1"/>
</dbReference>
<dbReference type="PANTHER" id="PTHR43056">
    <property type="entry name" value="PEPTIDASE S9 PROLYL OLIGOPEPTIDASE"/>
    <property type="match status" value="1"/>
</dbReference>
<dbReference type="SUPFAM" id="SSF49785">
    <property type="entry name" value="Galactose-binding domain-like"/>
    <property type="match status" value="1"/>
</dbReference>
<dbReference type="NCBIfam" id="TIGR00976">
    <property type="entry name" value="CocE_NonD"/>
    <property type="match status" value="1"/>
</dbReference>
<dbReference type="InterPro" id="IPR005674">
    <property type="entry name" value="CocE/Ser_esterase"/>
</dbReference>
<dbReference type="InterPro" id="IPR000383">
    <property type="entry name" value="Xaa-Pro-like_dom"/>
</dbReference>
<dbReference type="PANTHER" id="PTHR43056:SF10">
    <property type="entry name" value="COCE_NOND FAMILY, PUTATIVE (AFU_ORTHOLOGUE AFUA_7G00600)-RELATED"/>
    <property type="match status" value="1"/>
</dbReference>
<keyword evidence="4" id="KW-1185">Reference proteome</keyword>
<dbReference type="Proteomes" id="UP001597383">
    <property type="component" value="Unassembled WGS sequence"/>
</dbReference>
<dbReference type="Pfam" id="PF08530">
    <property type="entry name" value="PepX_C"/>
    <property type="match status" value="1"/>
</dbReference>
<dbReference type="SUPFAM" id="SSF53474">
    <property type="entry name" value="alpha/beta-Hydrolases"/>
    <property type="match status" value="1"/>
</dbReference>
<evidence type="ECO:0000256" key="1">
    <source>
        <dbReference type="ARBA" id="ARBA00022801"/>
    </source>
</evidence>
<dbReference type="RefSeq" id="WP_377556010.1">
    <property type="nucleotide sequence ID" value="NZ_JBHUHQ010000015.1"/>
</dbReference>
<dbReference type="GO" id="GO:0016787">
    <property type="term" value="F:hydrolase activity"/>
    <property type="evidence" value="ECO:0007669"/>
    <property type="project" value="UniProtKB-KW"/>
</dbReference>
<name>A0ABW4VYP5_9BACI</name>
<feature type="domain" description="Xaa-Pro dipeptidyl-peptidase C-terminal" evidence="2">
    <location>
        <begin position="440"/>
        <end position="689"/>
    </location>
</feature>
<dbReference type="InterPro" id="IPR050585">
    <property type="entry name" value="Xaa-Pro_dipeptidyl-ppase/CocE"/>
</dbReference>
<gene>
    <name evidence="3" type="ORF">ACFSJF_10790</name>
</gene>